<organism evidence="1 2">
    <name type="scientific">Arachis hypogaea</name>
    <name type="common">Peanut</name>
    <dbReference type="NCBI Taxonomy" id="3818"/>
    <lineage>
        <taxon>Eukaryota</taxon>
        <taxon>Viridiplantae</taxon>
        <taxon>Streptophyta</taxon>
        <taxon>Embryophyta</taxon>
        <taxon>Tracheophyta</taxon>
        <taxon>Spermatophyta</taxon>
        <taxon>Magnoliopsida</taxon>
        <taxon>eudicotyledons</taxon>
        <taxon>Gunneridae</taxon>
        <taxon>Pentapetalae</taxon>
        <taxon>rosids</taxon>
        <taxon>fabids</taxon>
        <taxon>Fabales</taxon>
        <taxon>Fabaceae</taxon>
        <taxon>Papilionoideae</taxon>
        <taxon>50 kb inversion clade</taxon>
        <taxon>dalbergioids sensu lato</taxon>
        <taxon>Dalbergieae</taxon>
        <taxon>Pterocarpus clade</taxon>
        <taxon>Arachis</taxon>
    </lineage>
</organism>
<dbReference type="Proteomes" id="UP000464620">
    <property type="component" value="Chromosome B09"/>
</dbReference>
<dbReference type="AlphaFoldDB" id="A0A6B9V759"/>
<name>A0A6B9V759_ARAHY</name>
<proteinExistence type="predicted"/>
<evidence type="ECO:0000313" key="1">
    <source>
        <dbReference type="EMBL" id="QHN77087.1"/>
    </source>
</evidence>
<reference evidence="1 2" key="1">
    <citation type="submission" date="2020-01" db="EMBL/GenBank/DDBJ databases">
        <title>Genome sequence of Arachis hypogaea, cultivar Shitouqi.</title>
        <authorList>
            <person name="Zhuang W."/>
            <person name="Chen H."/>
            <person name="Varshney R."/>
            <person name="Wang D."/>
            <person name="Ming R."/>
        </authorList>
    </citation>
    <scope>NUCLEOTIDE SEQUENCE [LARGE SCALE GENOMIC DNA]</scope>
    <source>
        <tissue evidence="1">Young leaf</tissue>
    </source>
</reference>
<evidence type="ECO:0000313" key="2">
    <source>
        <dbReference type="Proteomes" id="UP000464620"/>
    </source>
</evidence>
<sequence length="529" mass="57975">MVLSLNTMPNSYDDTIWDQIQTNLARLNSNYEKRSKMLAEIQATCTKICATLQSHQRLQQPPIFQFQAKSNSEVPLLSNNSTKLAAENAIITDLRFWNSDPKYQSAEVEYTTAKASESVRNPEIIEEVHIKGEEGDSSDFKFTVQPQQQTKSTEVADWAIIQHSSLSICNYYDAVPPFQQQQQTSCLNSTLIDAENEEEATDLAEVAKLAFNFEFQPVESTAISVQAGFQNSILELQSNLPLIPEHTREEHLDLHLAHLEETAPAEEEVVVQGGGSAAQELNRPPPKPPYLFTQAAVGPATATGAGETEVLPRASDAVTKVEGNDIVHEGGGWIQSGKDCGASGSADVLRCGVVATRGALRTTNSRVEEALSSDGNPRRGWLRHASPLVAKPPPLTAAVFPWDRGGERHSDDLQWRAAISVSGKENATTNRGDGRWRRQDGSWTAVSPCNSTTAGDVWVGVEAAASFLLFPSTRNEREGRVLLPVRGLGLPHECAAQTQLRQNGPITTKNYYCDQLMDPIIFKQWDPGG</sequence>
<gene>
    <name evidence="1" type="ORF">DS421_19g649600</name>
</gene>
<dbReference type="EMBL" id="CP031001">
    <property type="protein sequence ID" value="QHN77087.1"/>
    <property type="molecule type" value="Genomic_DNA"/>
</dbReference>
<protein>
    <submittedName>
        <fullName evidence="1">Uncharacterized protein</fullName>
    </submittedName>
</protein>
<accession>A0A6B9V759</accession>